<reference evidence="4" key="1">
    <citation type="submission" date="2021-02" db="EMBL/GenBank/DDBJ databases">
        <title>Genome sequence Cadophora malorum strain M34.</title>
        <authorList>
            <person name="Stefanovic E."/>
            <person name="Vu D."/>
            <person name="Scully C."/>
            <person name="Dijksterhuis J."/>
            <person name="Roader J."/>
            <person name="Houbraken J."/>
        </authorList>
    </citation>
    <scope>NUCLEOTIDE SEQUENCE</scope>
    <source>
        <strain evidence="4">M34</strain>
    </source>
</reference>
<proteinExistence type="inferred from homology"/>
<protein>
    <recommendedName>
        <fullName evidence="3">Alpha/beta hydrolase fold-3 domain-containing protein</fullName>
    </recommendedName>
</protein>
<accession>A0A8H8BTE5</accession>
<comment type="similarity">
    <text evidence="1">Belongs to the 'GDXG' lipolytic enzyme family.</text>
</comment>
<dbReference type="GO" id="GO:0004806">
    <property type="term" value="F:triacylglycerol lipase activity"/>
    <property type="evidence" value="ECO:0007669"/>
    <property type="project" value="TreeGrafter"/>
</dbReference>
<evidence type="ECO:0000256" key="1">
    <source>
        <dbReference type="ARBA" id="ARBA00010515"/>
    </source>
</evidence>
<feature type="domain" description="Alpha/beta hydrolase fold-3" evidence="3">
    <location>
        <begin position="105"/>
        <end position="316"/>
    </location>
</feature>
<dbReference type="GO" id="GO:0005829">
    <property type="term" value="C:cytosol"/>
    <property type="evidence" value="ECO:0007669"/>
    <property type="project" value="TreeGrafter"/>
</dbReference>
<dbReference type="OrthoDB" id="408631at2759"/>
<dbReference type="InterPro" id="IPR013094">
    <property type="entry name" value="AB_hydrolase_3"/>
</dbReference>
<organism evidence="4 5">
    <name type="scientific">Cadophora malorum</name>
    <dbReference type="NCBI Taxonomy" id="108018"/>
    <lineage>
        <taxon>Eukaryota</taxon>
        <taxon>Fungi</taxon>
        <taxon>Dikarya</taxon>
        <taxon>Ascomycota</taxon>
        <taxon>Pezizomycotina</taxon>
        <taxon>Leotiomycetes</taxon>
        <taxon>Helotiales</taxon>
        <taxon>Ploettnerulaceae</taxon>
        <taxon>Cadophora</taxon>
    </lineage>
</organism>
<dbReference type="PROSITE" id="PS01173">
    <property type="entry name" value="LIPASE_GDXG_HIS"/>
    <property type="match status" value="1"/>
</dbReference>
<dbReference type="InterPro" id="IPR029058">
    <property type="entry name" value="AB_hydrolase_fold"/>
</dbReference>
<dbReference type="EMBL" id="JAFJYH010000037">
    <property type="protein sequence ID" value="KAG4423277.1"/>
    <property type="molecule type" value="Genomic_DNA"/>
</dbReference>
<evidence type="ECO:0000259" key="3">
    <source>
        <dbReference type="Pfam" id="PF07859"/>
    </source>
</evidence>
<dbReference type="Gene3D" id="3.40.50.1820">
    <property type="entry name" value="alpha/beta hydrolase"/>
    <property type="match status" value="1"/>
</dbReference>
<comment type="caution">
    <text evidence="4">The sequence shown here is derived from an EMBL/GenBank/DDBJ whole genome shotgun (WGS) entry which is preliminary data.</text>
</comment>
<evidence type="ECO:0000256" key="2">
    <source>
        <dbReference type="ARBA" id="ARBA00022801"/>
    </source>
</evidence>
<dbReference type="GO" id="GO:0004771">
    <property type="term" value="F:sterol ester esterase activity"/>
    <property type="evidence" value="ECO:0007669"/>
    <property type="project" value="TreeGrafter"/>
</dbReference>
<keyword evidence="5" id="KW-1185">Reference proteome</keyword>
<dbReference type="SUPFAM" id="SSF53474">
    <property type="entry name" value="alpha/beta-Hydrolases"/>
    <property type="match status" value="1"/>
</dbReference>
<dbReference type="InterPro" id="IPR002168">
    <property type="entry name" value="Lipase_GDXG_HIS_AS"/>
</dbReference>
<evidence type="ECO:0000313" key="5">
    <source>
        <dbReference type="Proteomes" id="UP000664132"/>
    </source>
</evidence>
<gene>
    <name evidence="4" type="ORF">IFR04_003643</name>
</gene>
<dbReference type="PANTHER" id="PTHR23025">
    <property type="entry name" value="TRIACYLGLYCEROL LIPASE"/>
    <property type="match status" value="1"/>
</dbReference>
<dbReference type="Pfam" id="PF07859">
    <property type="entry name" value="Abhydrolase_3"/>
    <property type="match status" value="1"/>
</dbReference>
<dbReference type="GO" id="GO:0019433">
    <property type="term" value="P:triglyceride catabolic process"/>
    <property type="evidence" value="ECO:0007669"/>
    <property type="project" value="TreeGrafter"/>
</dbReference>
<dbReference type="PANTHER" id="PTHR23025:SF3">
    <property type="entry name" value="HORMONE-SENSITIVE LIPASE"/>
    <property type="match status" value="1"/>
</dbReference>
<keyword evidence="2" id="KW-0378">Hydrolase</keyword>
<evidence type="ECO:0000313" key="4">
    <source>
        <dbReference type="EMBL" id="KAG4423277.1"/>
    </source>
</evidence>
<sequence>MSLTSDITINAAKFDPASNSEQSRQLNDAIEQKFDAAAAWYKVGAEKYRQMRWAGQTALPPPVMLPQALDFTIPSREQGRDIPCRLMFPQARKTDEERKGVKGVVMHIHGGGWVLGDEKSHDALLQFYADVGDLVVVSVGYRVAPENPYPKGPEDCIDAGEFLVKNAEKMYGAPLKFIGGESAGAHLSVIVTFHLLKTQPDFKLPGGLLLHFGCYDLSKLPAAQHFDRNIVLSGPIMDHFMSAFLPTQTTDERRTGAISPYYENFSPFRGRLPSALFTIGTEDPLVDDTVVMSVKWMMFGGEAVVKAYPGACHGFIGFAPTLLKEAGEALADTKTFIQERVGK</sequence>
<dbReference type="AlphaFoldDB" id="A0A8H8BTE5"/>
<name>A0A8H8BTE5_9HELO</name>
<dbReference type="Proteomes" id="UP000664132">
    <property type="component" value="Unassembled WGS sequence"/>
</dbReference>